<dbReference type="Pfam" id="PF05016">
    <property type="entry name" value="ParE_toxin"/>
    <property type="match status" value="1"/>
</dbReference>
<dbReference type="Proteomes" id="UP001486888">
    <property type="component" value="Chromosome"/>
</dbReference>
<evidence type="ECO:0000256" key="2">
    <source>
        <dbReference type="ARBA" id="ARBA00022649"/>
    </source>
</evidence>
<dbReference type="PANTHER" id="PTHR35601">
    <property type="entry name" value="TOXIN RELE"/>
    <property type="match status" value="1"/>
</dbReference>
<dbReference type="KEGG" id="gey:QMQ05_16360"/>
<organism evidence="3 4">
    <name type="scientific">Glutamicibacter ectropisis</name>
    <dbReference type="NCBI Taxonomy" id="3046593"/>
    <lineage>
        <taxon>Bacteria</taxon>
        <taxon>Bacillati</taxon>
        <taxon>Actinomycetota</taxon>
        <taxon>Actinomycetes</taxon>
        <taxon>Micrococcales</taxon>
        <taxon>Micrococcaceae</taxon>
        <taxon>Glutamicibacter</taxon>
    </lineage>
</organism>
<dbReference type="AlphaFoldDB" id="A0AAU6WIL5"/>
<dbReference type="NCBIfam" id="TIGR02385">
    <property type="entry name" value="RelE_StbE"/>
    <property type="match status" value="1"/>
</dbReference>
<keyword evidence="2" id="KW-1277">Toxin-antitoxin system</keyword>
<reference evidence="3 4" key="1">
    <citation type="submission" date="2023-05" db="EMBL/GenBank/DDBJ databases">
        <title>Glutamicibacter sp. B1, complete genome.</title>
        <authorList>
            <person name="Long Y.H."/>
            <person name="Fang T."/>
            <person name="Li X.Y."/>
        </authorList>
    </citation>
    <scope>NUCLEOTIDE SEQUENCE [LARGE SCALE GENOMIC DNA]</scope>
    <source>
        <strain evidence="3 4">B1</strain>
    </source>
</reference>
<protein>
    <submittedName>
        <fullName evidence="3">Type II toxin-antitoxin system RelE/ParE family toxin</fullName>
    </submittedName>
</protein>
<name>A0AAU6WIL5_9MICC</name>
<dbReference type="InterPro" id="IPR035093">
    <property type="entry name" value="RelE/ParE_toxin_dom_sf"/>
</dbReference>
<gene>
    <name evidence="3" type="ORF">QMQ05_16360</name>
</gene>
<dbReference type="EMBL" id="CP125942">
    <property type="protein sequence ID" value="XAO47637.1"/>
    <property type="molecule type" value="Genomic_DNA"/>
</dbReference>
<keyword evidence="4" id="KW-1185">Reference proteome</keyword>
<evidence type="ECO:0000313" key="4">
    <source>
        <dbReference type="Proteomes" id="UP001486888"/>
    </source>
</evidence>
<evidence type="ECO:0000313" key="3">
    <source>
        <dbReference type="EMBL" id="XAO47637.1"/>
    </source>
</evidence>
<dbReference type="Gene3D" id="3.30.2310.20">
    <property type="entry name" value="RelE-like"/>
    <property type="match status" value="1"/>
</dbReference>
<evidence type="ECO:0000256" key="1">
    <source>
        <dbReference type="ARBA" id="ARBA00006226"/>
    </source>
</evidence>
<comment type="similarity">
    <text evidence="1">Belongs to the RelE toxin family.</text>
</comment>
<dbReference type="SUPFAM" id="SSF143011">
    <property type="entry name" value="RelE-like"/>
    <property type="match status" value="1"/>
</dbReference>
<accession>A0AAU6WIL5</accession>
<dbReference type="PANTHER" id="PTHR35601:SF1">
    <property type="entry name" value="TOXIN RELE"/>
    <property type="match status" value="1"/>
</dbReference>
<sequence>MKALKRLDKPVSQKIMNYLDEVAALDDPRVRAKPLQGPLTGLWRYRVGDYRVICDVIDGELTIVALDLGHRSKIYL</sequence>
<dbReference type="InterPro" id="IPR007712">
    <property type="entry name" value="RelE/ParE_toxin"/>
</dbReference>
<dbReference type="RefSeq" id="WP_345474794.1">
    <property type="nucleotide sequence ID" value="NZ_CP125942.1"/>
</dbReference>
<proteinExistence type="inferred from homology"/>